<evidence type="ECO:0000256" key="7">
    <source>
        <dbReference type="ARBA" id="ARBA00022741"/>
    </source>
</evidence>
<dbReference type="GO" id="GO:0005886">
    <property type="term" value="C:plasma membrane"/>
    <property type="evidence" value="ECO:0007669"/>
    <property type="project" value="TreeGrafter"/>
</dbReference>
<dbReference type="KEGG" id="orp:MOP44_14835"/>
<evidence type="ECO:0000256" key="8">
    <source>
        <dbReference type="ARBA" id="ARBA00022777"/>
    </source>
</evidence>
<sequence length="500" mass="54124">MKIGLDSRTLLRAAGATLAAIALTLSMDALGASSTTAGLTFLVIVVWTATRVGIRISLYVALLCAFLFEYNFLPPYHSIRIASGAEWVAVITFVASSLVAGRVSERARREAQQAEQRRAEIDRLYTLSQEMMLREDAAALTQELPGLLERTFGLERVVLYMRDQEKFHASVEGIGDELAAAMRQQARAESAASTLEGEFEAHALLVGSRSVGALAWRPQALSRELATAVCAQVAIALTRAMAIAANARLEASRQSERLRGALIDSLTHELRTPLTSIRAAATTLMEPIGLDDATRLDLAAIVDEEASRLDHLIGEAVEMAEIDSKVLKINEQPHLPISLLRNAADHSRSALQGHVVEIEPGDGDTPALFDARLMGRVLRHLLENAARYSPKGSRIVLSTKRAEERLEFSVRDNGPGIDPADLPLIFEKFHRGRRAAKFGKGSGMGLAIARALLRAHGGAIEAASTLGEGATFRFWIPLKPVIEAQEDARAAAPTVRELPS</sequence>
<feature type="domain" description="Histidine kinase" evidence="14">
    <location>
        <begin position="265"/>
        <end position="480"/>
    </location>
</feature>
<keyword evidence="11" id="KW-0902">Two-component regulatory system</keyword>
<comment type="catalytic activity">
    <reaction evidence="1">
        <text>ATP + protein L-histidine = ADP + protein N-phospho-L-histidine.</text>
        <dbReference type="EC" id="2.7.13.3"/>
    </reaction>
</comment>
<dbReference type="PANTHER" id="PTHR45569:SF1">
    <property type="entry name" value="SENSOR PROTEIN KDPD"/>
    <property type="match status" value="1"/>
</dbReference>
<dbReference type="PROSITE" id="PS50109">
    <property type="entry name" value="HIS_KIN"/>
    <property type="match status" value="1"/>
</dbReference>
<dbReference type="Gene3D" id="1.20.120.620">
    <property type="entry name" value="Backbone structure of the membrane domain of e. Coli histidine kinase receptor kdpd"/>
    <property type="match status" value="1"/>
</dbReference>
<accession>A0A9J7BGE5</accession>
<comment type="subcellular location">
    <subcellularLocation>
        <location evidence="2">Membrane</location>
        <topology evidence="2">Multi-pass membrane protein</topology>
    </subcellularLocation>
</comment>
<keyword evidence="6 13" id="KW-0812">Transmembrane</keyword>
<dbReference type="SUPFAM" id="SSF55874">
    <property type="entry name" value="ATPase domain of HSP90 chaperone/DNA topoisomerase II/histidine kinase"/>
    <property type="match status" value="1"/>
</dbReference>
<dbReference type="Pfam" id="PF13493">
    <property type="entry name" value="DUF4118"/>
    <property type="match status" value="1"/>
</dbReference>
<dbReference type="SMART" id="SM00388">
    <property type="entry name" value="HisKA"/>
    <property type="match status" value="1"/>
</dbReference>
<evidence type="ECO:0000256" key="6">
    <source>
        <dbReference type="ARBA" id="ARBA00022692"/>
    </source>
</evidence>
<dbReference type="SMART" id="SM00387">
    <property type="entry name" value="HATPase_c"/>
    <property type="match status" value="1"/>
</dbReference>
<dbReference type="InterPro" id="IPR025201">
    <property type="entry name" value="KdpD_TM"/>
</dbReference>
<evidence type="ECO:0000256" key="13">
    <source>
        <dbReference type="SAM" id="Phobius"/>
    </source>
</evidence>
<gene>
    <name evidence="15" type="ORF">MOP44_14835</name>
</gene>
<dbReference type="InterPro" id="IPR052023">
    <property type="entry name" value="Histidine_kinase_KdpD"/>
</dbReference>
<dbReference type="RefSeq" id="WP_260790793.1">
    <property type="nucleotide sequence ID" value="NZ_CP093313.1"/>
</dbReference>
<keyword evidence="5" id="KW-0808">Transferase</keyword>
<dbReference type="PANTHER" id="PTHR45569">
    <property type="entry name" value="SENSOR PROTEIN KDPD"/>
    <property type="match status" value="1"/>
</dbReference>
<proteinExistence type="predicted"/>
<reference evidence="15" key="1">
    <citation type="submission" date="2021-04" db="EMBL/GenBank/DDBJ databases">
        <title>Phylogenetic analysis of Acidobacteriaceae.</title>
        <authorList>
            <person name="Qiu L."/>
            <person name="Zhang Q."/>
        </authorList>
    </citation>
    <scope>NUCLEOTIDE SEQUENCE</scope>
    <source>
        <strain evidence="15">DSM 25168</strain>
    </source>
</reference>
<dbReference type="AlphaFoldDB" id="A0A9J7BGE5"/>
<keyword evidence="8" id="KW-0418">Kinase</keyword>
<dbReference type="SUPFAM" id="SSF47384">
    <property type="entry name" value="Homodimeric domain of signal transducing histidine kinase"/>
    <property type="match status" value="1"/>
</dbReference>
<dbReference type="InterPro" id="IPR036890">
    <property type="entry name" value="HATPase_C_sf"/>
</dbReference>
<dbReference type="InterPro" id="IPR004358">
    <property type="entry name" value="Sig_transdc_His_kin-like_C"/>
</dbReference>
<dbReference type="GO" id="GO:0005524">
    <property type="term" value="F:ATP binding"/>
    <property type="evidence" value="ECO:0007669"/>
    <property type="project" value="UniProtKB-KW"/>
</dbReference>
<evidence type="ECO:0000256" key="5">
    <source>
        <dbReference type="ARBA" id="ARBA00022679"/>
    </source>
</evidence>
<dbReference type="Pfam" id="PF02518">
    <property type="entry name" value="HATPase_c"/>
    <property type="match status" value="1"/>
</dbReference>
<keyword evidence="7" id="KW-0547">Nucleotide-binding</keyword>
<dbReference type="PRINTS" id="PR00344">
    <property type="entry name" value="BCTRLSENSOR"/>
</dbReference>
<evidence type="ECO:0000256" key="11">
    <source>
        <dbReference type="ARBA" id="ARBA00023012"/>
    </source>
</evidence>
<dbReference type="Proteomes" id="UP001059380">
    <property type="component" value="Chromosome"/>
</dbReference>
<evidence type="ECO:0000256" key="9">
    <source>
        <dbReference type="ARBA" id="ARBA00022840"/>
    </source>
</evidence>
<dbReference type="EMBL" id="CP093313">
    <property type="protein sequence ID" value="UWZ81856.1"/>
    <property type="molecule type" value="Genomic_DNA"/>
</dbReference>
<evidence type="ECO:0000256" key="2">
    <source>
        <dbReference type="ARBA" id="ARBA00004141"/>
    </source>
</evidence>
<dbReference type="InterPro" id="IPR003594">
    <property type="entry name" value="HATPase_dom"/>
</dbReference>
<keyword evidence="12 13" id="KW-0472">Membrane</keyword>
<feature type="transmembrane region" description="Helical" evidence="13">
    <location>
        <begin position="9"/>
        <end position="26"/>
    </location>
</feature>
<evidence type="ECO:0000256" key="12">
    <source>
        <dbReference type="ARBA" id="ARBA00023136"/>
    </source>
</evidence>
<feature type="transmembrane region" description="Helical" evidence="13">
    <location>
        <begin position="56"/>
        <end position="73"/>
    </location>
</feature>
<dbReference type="InterPro" id="IPR038318">
    <property type="entry name" value="KdpD_sf"/>
</dbReference>
<evidence type="ECO:0000256" key="3">
    <source>
        <dbReference type="ARBA" id="ARBA00012438"/>
    </source>
</evidence>
<dbReference type="GO" id="GO:0000155">
    <property type="term" value="F:phosphorelay sensor kinase activity"/>
    <property type="evidence" value="ECO:0007669"/>
    <property type="project" value="InterPro"/>
</dbReference>
<dbReference type="CDD" id="cd00075">
    <property type="entry name" value="HATPase"/>
    <property type="match status" value="1"/>
</dbReference>
<dbReference type="InterPro" id="IPR005467">
    <property type="entry name" value="His_kinase_dom"/>
</dbReference>
<dbReference type="Gene3D" id="1.10.287.130">
    <property type="match status" value="1"/>
</dbReference>
<protein>
    <recommendedName>
        <fullName evidence="3">histidine kinase</fullName>
        <ecNumber evidence="3">2.7.13.3</ecNumber>
    </recommendedName>
</protein>
<dbReference type="EC" id="2.7.13.3" evidence="3"/>
<evidence type="ECO:0000256" key="4">
    <source>
        <dbReference type="ARBA" id="ARBA00022553"/>
    </source>
</evidence>
<dbReference type="Gene3D" id="3.30.565.10">
    <property type="entry name" value="Histidine kinase-like ATPase, C-terminal domain"/>
    <property type="match status" value="1"/>
</dbReference>
<dbReference type="Pfam" id="PF00512">
    <property type="entry name" value="HisKA"/>
    <property type="match status" value="1"/>
</dbReference>
<evidence type="ECO:0000259" key="14">
    <source>
        <dbReference type="PROSITE" id="PS50109"/>
    </source>
</evidence>
<feature type="transmembrane region" description="Helical" evidence="13">
    <location>
        <begin position="79"/>
        <end position="100"/>
    </location>
</feature>
<keyword evidence="9 15" id="KW-0067">ATP-binding</keyword>
<evidence type="ECO:0000313" key="16">
    <source>
        <dbReference type="Proteomes" id="UP001059380"/>
    </source>
</evidence>
<evidence type="ECO:0000256" key="10">
    <source>
        <dbReference type="ARBA" id="ARBA00022989"/>
    </source>
</evidence>
<dbReference type="InterPro" id="IPR036097">
    <property type="entry name" value="HisK_dim/P_sf"/>
</dbReference>
<keyword evidence="10 13" id="KW-1133">Transmembrane helix</keyword>
<dbReference type="CDD" id="cd00082">
    <property type="entry name" value="HisKA"/>
    <property type="match status" value="1"/>
</dbReference>
<keyword evidence="16" id="KW-1185">Reference proteome</keyword>
<evidence type="ECO:0000256" key="1">
    <source>
        <dbReference type="ARBA" id="ARBA00000085"/>
    </source>
</evidence>
<evidence type="ECO:0000313" key="15">
    <source>
        <dbReference type="EMBL" id="UWZ81856.1"/>
    </source>
</evidence>
<name>A0A9J7BGE5_9BACT</name>
<dbReference type="InterPro" id="IPR003661">
    <property type="entry name" value="HisK_dim/P_dom"/>
</dbReference>
<organism evidence="15 16">
    <name type="scientific">Occallatibacter riparius</name>
    <dbReference type="NCBI Taxonomy" id="1002689"/>
    <lineage>
        <taxon>Bacteria</taxon>
        <taxon>Pseudomonadati</taxon>
        <taxon>Acidobacteriota</taxon>
        <taxon>Terriglobia</taxon>
        <taxon>Terriglobales</taxon>
        <taxon>Acidobacteriaceae</taxon>
        <taxon>Occallatibacter</taxon>
    </lineage>
</organism>
<keyword evidence="4" id="KW-0597">Phosphoprotein</keyword>